<dbReference type="SUPFAM" id="SSF46785">
    <property type="entry name" value="Winged helix' DNA-binding domain"/>
    <property type="match status" value="1"/>
</dbReference>
<reference evidence="1 2" key="1">
    <citation type="submission" date="2023-07" db="EMBL/GenBank/DDBJ databases">
        <title>Genomic Encyclopedia of Type Strains, Phase IV (KMG-IV): sequencing the most valuable type-strain genomes for metagenomic binning, comparative biology and taxonomic classification.</title>
        <authorList>
            <person name="Goeker M."/>
        </authorList>
    </citation>
    <scope>NUCLEOTIDE SEQUENCE [LARGE SCALE GENOMIC DNA]</scope>
    <source>
        <strain evidence="1 2">NIO-1023</strain>
    </source>
</reference>
<protein>
    <submittedName>
        <fullName evidence="1">DNA-binding transcriptional ArsR family regulator</fullName>
    </submittedName>
</protein>
<dbReference type="GO" id="GO:0003677">
    <property type="term" value="F:DNA binding"/>
    <property type="evidence" value="ECO:0007669"/>
    <property type="project" value="UniProtKB-KW"/>
</dbReference>
<accession>A0ABT9MF37</accession>
<dbReference type="EMBL" id="JAURUR010000009">
    <property type="protein sequence ID" value="MDP9765182.1"/>
    <property type="molecule type" value="Genomic_DNA"/>
</dbReference>
<dbReference type="InterPro" id="IPR036390">
    <property type="entry name" value="WH_DNA-bd_sf"/>
</dbReference>
<gene>
    <name evidence="1" type="ORF">QO006_002630</name>
</gene>
<dbReference type="RefSeq" id="WP_307466820.1">
    <property type="nucleotide sequence ID" value="NZ_JAURUR010000009.1"/>
</dbReference>
<dbReference type="CDD" id="cd00090">
    <property type="entry name" value="HTH_ARSR"/>
    <property type="match status" value="1"/>
</dbReference>
<sequence length="222" mass="24259">MAHDELTVTSVQAARALRDTPYLNLFLDPVSPSDVGRTLGVPANLVHHHARRLQSLGLLVEAGRQGGRVLYQLAAPTIRYDRRLLDSGEAEGQTLHQVSQAFLRAFDRSDHLARGQDPEYAVFTFHGHAPHPTPPQGSQAQEAHPAHLQVRTLRLSAQQYQELVRTLSQLLAEQAGDDPDRGTPCTFTFLAFDGGVPEAPDAVESDVQLISSFVPLHGEARG</sequence>
<proteinExistence type="predicted"/>
<keyword evidence="2" id="KW-1185">Reference proteome</keyword>
<organism evidence="1 2">
    <name type="scientific">Deinococcus enclensis</name>
    <dbReference type="NCBI Taxonomy" id="1049582"/>
    <lineage>
        <taxon>Bacteria</taxon>
        <taxon>Thermotogati</taxon>
        <taxon>Deinococcota</taxon>
        <taxon>Deinococci</taxon>
        <taxon>Deinococcales</taxon>
        <taxon>Deinococcaceae</taxon>
        <taxon>Deinococcus</taxon>
    </lineage>
</organism>
<dbReference type="InterPro" id="IPR011991">
    <property type="entry name" value="ArsR-like_HTH"/>
</dbReference>
<evidence type="ECO:0000313" key="1">
    <source>
        <dbReference type="EMBL" id="MDP9765182.1"/>
    </source>
</evidence>
<evidence type="ECO:0000313" key="2">
    <source>
        <dbReference type="Proteomes" id="UP001232163"/>
    </source>
</evidence>
<dbReference type="Gene3D" id="1.10.10.10">
    <property type="entry name" value="Winged helix-like DNA-binding domain superfamily/Winged helix DNA-binding domain"/>
    <property type="match status" value="1"/>
</dbReference>
<name>A0ABT9MF37_9DEIO</name>
<dbReference type="InterPro" id="IPR036388">
    <property type="entry name" value="WH-like_DNA-bd_sf"/>
</dbReference>
<comment type="caution">
    <text evidence="1">The sequence shown here is derived from an EMBL/GenBank/DDBJ whole genome shotgun (WGS) entry which is preliminary data.</text>
</comment>
<keyword evidence="1" id="KW-0238">DNA-binding</keyword>
<dbReference type="Proteomes" id="UP001232163">
    <property type="component" value="Unassembled WGS sequence"/>
</dbReference>